<dbReference type="EMBL" id="JAJJMA010222590">
    <property type="protein sequence ID" value="MCL7041317.1"/>
    <property type="molecule type" value="Genomic_DNA"/>
</dbReference>
<evidence type="ECO:0000313" key="1">
    <source>
        <dbReference type="EMBL" id="MCL7041317.1"/>
    </source>
</evidence>
<sequence length="110" mass="12929">MSFTTTEDNDLCRAFVFCVQYYVRGFPESKERLWERILQAFVSTNGNARGRTKHALSDRFRIIRNSCFRYNEILNDCDMDTEAAILAYAIIVGKEFQWVEAYDIISEYIS</sequence>
<evidence type="ECO:0000313" key="2">
    <source>
        <dbReference type="Proteomes" id="UP001177140"/>
    </source>
</evidence>
<protein>
    <submittedName>
        <fullName evidence="1">Uncharacterized protein</fullName>
    </submittedName>
</protein>
<gene>
    <name evidence="1" type="ORF">MKW94_030894</name>
</gene>
<dbReference type="AlphaFoldDB" id="A0AA41VHE0"/>
<organism evidence="1 2">
    <name type="scientific">Papaver nudicaule</name>
    <name type="common">Iceland poppy</name>
    <dbReference type="NCBI Taxonomy" id="74823"/>
    <lineage>
        <taxon>Eukaryota</taxon>
        <taxon>Viridiplantae</taxon>
        <taxon>Streptophyta</taxon>
        <taxon>Embryophyta</taxon>
        <taxon>Tracheophyta</taxon>
        <taxon>Spermatophyta</taxon>
        <taxon>Magnoliopsida</taxon>
        <taxon>Ranunculales</taxon>
        <taxon>Papaveraceae</taxon>
        <taxon>Papaveroideae</taxon>
        <taxon>Papaver</taxon>
    </lineage>
</organism>
<keyword evidence="2" id="KW-1185">Reference proteome</keyword>
<proteinExistence type="predicted"/>
<dbReference type="Proteomes" id="UP001177140">
    <property type="component" value="Unassembled WGS sequence"/>
</dbReference>
<accession>A0AA41VHE0</accession>
<name>A0AA41VHE0_PAPNU</name>
<comment type="caution">
    <text evidence="1">The sequence shown here is derived from an EMBL/GenBank/DDBJ whole genome shotgun (WGS) entry which is preliminary data.</text>
</comment>
<reference evidence="1" key="1">
    <citation type="submission" date="2022-03" db="EMBL/GenBank/DDBJ databases">
        <title>A functionally conserved STORR gene fusion in Papaver species that diverged 16.8 million years ago.</title>
        <authorList>
            <person name="Catania T."/>
        </authorList>
    </citation>
    <scope>NUCLEOTIDE SEQUENCE</scope>
    <source>
        <strain evidence="1">S-191538</strain>
    </source>
</reference>